<evidence type="ECO:0000313" key="1">
    <source>
        <dbReference type="EMBL" id="KAJ4486917.1"/>
    </source>
</evidence>
<dbReference type="SUPFAM" id="SSF56112">
    <property type="entry name" value="Protein kinase-like (PK-like)"/>
    <property type="match status" value="1"/>
</dbReference>
<sequence>MTATAPASKELNYMFAHIEDNKLVEDPDDPMFDYGGPADNFTSFINPIRKQRPQIHRKWVLLVPETPIMYAPDETLWDRVAECPPVEYKTGYWRVWVSGPLPAPVPSIDPVSISVFIVPRSQYAQLNEARDKLTDLRVKNIFQRPQKAPSKGATASIFINDHKSNPIAIGRPKQDDFYHVPISLFHAEFAQFKEDIVSGALDQELSPLAYRWSKELSGFFEDENKRESKFHELLSDLLDGYKVVKKRIDSFETDGGIDPKDSALPDLLVKPLLVEVKIEFTQGSCDAVFEIVLYDQEGVRHILSNDQYKGDWRKTRIPSVLVIHNGPNVQALGAVYLTDQYVEVLSPSLPLYFSEYDTRSMENLLRFMTALRNLFRSLLKVYEKPNEYAIESDQASFPYPRSYRSSGTTVKFTYIERVSQIRLVFTARTEGDQDIIVKFGYGPYGVEAHQAAAESGFAPALLSHSNLAGGWWMVVMENLESGFQPCDDFDILEPSCKDAITESVSKFHKMGFVHGDLRDTNVFVRRKQDRWQCQLIDYDWAGRAGEVVYPIGVYSTHIVWRPELHLDGQLITFEHDNLTVNEFLRRRTKIIRF</sequence>
<gene>
    <name evidence="1" type="ORF">C8R41DRAFT_981939</name>
</gene>
<dbReference type="EMBL" id="JANVFT010000048">
    <property type="protein sequence ID" value="KAJ4486917.1"/>
    <property type="molecule type" value="Genomic_DNA"/>
</dbReference>
<name>A0ABQ8VFS0_9AGAR</name>
<protein>
    <recommendedName>
        <fullName evidence="3">Protein kinase domain-containing protein</fullName>
    </recommendedName>
</protein>
<dbReference type="Proteomes" id="UP001150217">
    <property type="component" value="Unassembled WGS sequence"/>
</dbReference>
<comment type="caution">
    <text evidence="1">The sequence shown here is derived from an EMBL/GenBank/DDBJ whole genome shotgun (WGS) entry which is preliminary data.</text>
</comment>
<organism evidence="1 2">
    <name type="scientific">Lentinula lateritia</name>
    <dbReference type="NCBI Taxonomy" id="40482"/>
    <lineage>
        <taxon>Eukaryota</taxon>
        <taxon>Fungi</taxon>
        <taxon>Dikarya</taxon>
        <taxon>Basidiomycota</taxon>
        <taxon>Agaricomycotina</taxon>
        <taxon>Agaricomycetes</taxon>
        <taxon>Agaricomycetidae</taxon>
        <taxon>Agaricales</taxon>
        <taxon>Marasmiineae</taxon>
        <taxon>Omphalotaceae</taxon>
        <taxon>Lentinula</taxon>
    </lineage>
</organism>
<proteinExistence type="predicted"/>
<accession>A0ABQ8VFS0</accession>
<dbReference type="InterPro" id="IPR011009">
    <property type="entry name" value="Kinase-like_dom_sf"/>
</dbReference>
<evidence type="ECO:0008006" key="3">
    <source>
        <dbReference type="Google" id="ProtNLM"/>
    </source>
</evidence>
<evidence type="ECO:0000313" key="2">
    <source>
        <dbReference type="Proteomes" id="UP001150217"/>
    </source>
</evidence>
<keyword evidence="2" id="KW-1185">Reference proteome</keyword>
<reference evidence="1" key="1">
    <citation type="submission" date="2022-08" db="EMBL/GenBank/DDBJ databases">
        <title>A Global Phylogenomic Analysis of the Shiitake Genus Lentinula.</title>
        <authorList>
            <consortium name="DOE Joint Genome Institute"/>
            <person name="Sierra-Patev S."/>
            <person name="Min B."/>
            <person name="Naranjo-Ortiz M."/>
            <person name="Looney B."/>
            <person name="Konkel Z."/>
            <person name="Slot J.C."/>
            <person name="Sakamoto Y."/>
            <person name="Steenwyk J.L."/>
            <person name="Rokas A."/>
            <person name="Carro J."/>
            <person name="Camarero S."/>
            <person name="Ferreira P."/>
            <person name="Molpeceres G."/>
            <person name="Ruiz-Duenas F.J."/>
            <person name="Serrano A."/>
            <person name="Henrissat B."/>
            <person name="Drula E."/>
            <person name="Hughes K.W."/>
            <person name="Mata J.L."/>
            <person name="Ishikawa N.K."/>
            <person name="Vargas-Isla R."/>
            <person name="Ushijima S."/>
            <person name="Smith C.A."/>
            <person name="Ahrendt S."/>
            <person name="Andreopoulos W."/>
            <person name="He G."/>
            <person name="Labutti K."/>
            <person name="Lipzen A."/>
            <person name="Ng V."/>
            <person name="Riley R."/>
            <person name="Sandor L."/>
            <person name="Barry K."/>
            <person name="Martinez A.T."/>
            <person name="Xiao Y."/>
            <person name="Gibbons J.G."/>
            <person name="Terashima K."/>
            <person name="Grigoriev I.V."/>
            <person name="Hibbett D.S."/>
        </authorList>
    </citation>
    <scope>NUCLEOTIDE SEQUENCE</scope>
    <source>
        <strain evidence="1">RHP3577 ss4</strain>
    </source>
</reference>